<keyword evidence="4" id="KW-1185">Reference proteome</keyword>
<organism evidence="3 4">
    <name type="scientific">Corynebacterium variabile</name>
    <dbReference type="NCBI Taxonomy" id="1727"/>
    <lineage>
        <taxon>Bacteria</taxon>
        <taxon>Bacillati</taxon>
        <taxon>Actinomycetota</taxon>
        <taxon>Actinomycetes</taxon>
        <taxon>Mycobacteriales</taxon>
        <taxon>Corynebacteriaceae</taxon>
        <taxon>Corynebacterium</taxon>
    </lineage>
</organism>
<dbReference type="AlphaFoldDB" id="A0A0X8XW84"/>
<gene>
    <name evidence="3" type="ORF">CVAR292_00593</name>
</gene>
<evidence type="ECO:0000256" key="1">
    <source>
        <dbReference type="SAM" id="MobiDB-lite"/>
    </source>
</evidence>
<feature type="region of interest" description="Disordered" evidence="1">
    <location>
        <begin position="1"/>
        <end position="59"/>
    </location>
</feature>
<dbReference type="OrthoDB" id="4403748at2"/>
<dbReference type="EMBL" id="FAUH01000003">
    <property type="protein sequence ID" value="CUU65275.1"/>
    <property type="molecule type" value="Genomic_DNA"/>
</dbReference>
<evidence type="ECO:0000313" key="3">
    <source>
        <dbReference type="EMBL" id="CUU65275.1"/>
    </source>
</evidence>
<feature type="compositionally biased region" description="Low complexity" evidence="1">
    <location>
        <begin position="24"/>
        <end position="35"/>
    </location>
</feature>
<dbReference type="Proteomes" id="UP000182498">
    <property type="component" value="Unassembled WGS sequence"/>
</dbReference>
<feature type="transmembrane region" description="Helical" evidence="2">
    <location>
        <begin position="71"/>
        <end position="93"/>
    </location>
</feature>
<feature type="compositionally biased region" description="Low complexity" evidence="1">
    <location>
        <begin position="199"/>
        <end position="223"/>
    </location>
</feature>
<name>A0A0X8XW84_9CORY</name>
<feature type="compositionally biased region" description="Low complexity" evidence="1">
    <location>
        <begin position="1"/>
        <end position="16"/>
    </location>
</feature>
<keyword evidence="2" id="KW-1133">Transmembrane helix</keyword>
<evidence type="ECO:0008006" key="5">
    <source>
        <dbReference type="Google" id="ProtNLM"/>
    </source>
</evidence>
<sequence length="238" mass="24451">MSTGIMTGTGTVGTRGKTQERTPSRATGTGSSRGAGTRERPHRLVPPRTGSLQQVSVRGRRVSTREATAPGYLKLVVVLVILVAVGIGATMFLSGKTTEQAFVLKDAQARSTTLSNELASLNRDYKELSSSENLAAEASRMGMVVPGQAGVLDVRGDQVNETRPADPADDSAVIDLDATRGGVPRTDRPTTDQANNRSDGPVAAVDGDGAPVDGDAGDGTPVAPIAPSAASGNGQLPY</sequence>
<evidence type="ECO:0000313" key="4">
    <source>
        <dbReference type="Proteomes" id="UP000182498"/>
    </source>
</evidence>
<evidence type="ECO:0000256" key="2">
    <source>
        <dbReference type="SAM" id="Phobius"/>
    </source>
</evidence>
<keyword evidence="2" id="KW-0812">Transmembrane</keyword>
<proteinExistence type="predicted"/>
<accession>A0A0X8XW84</accession>
<keyword evidence="2" id="KW-0472">Membrane</keyword>
<protein>
    <recommendedName>
        <fullName evidence="5">Cell division protein FtsL</fullName>
    </recommendedName>
</protein>
<reference evidence="4" key="1">
    <citation type="submission" date="2015-11" db="EMBL/GenBank/DDBJ databases">
        <authorList>
            <person name="Dugat-Bony E."/>
        </authorList>
    </citation>
    <scope>NUCLEOTIDE SEQUENCE [LARGE SCALE GENOMIC DNA]</scope>
    <source>
        <strain evidence="4">Mu292</strain>
    </source>
</reference>
<feature type="region of interest" description="Disordered" evidence="1">
    <location>
        <begin position="159"/>
        <end position="238"/>
    </location>
</feature>